<proteinExistence type="predicted"/>
<evidence type="ECO:0000313" key="3">
    <source>
        <dbReference type="Proteomes" id="UP000719942"/>
    </source>
</evidence>
<dbReference type="EMBL" id="JAGFNZ010000001">
    <property type="protein sequence ID" value="MBW7571462.1"/>
    <property type="molecule type" value="Genomic_DNA"/>
</dbReference>
<evidence type="ECO:0000313" key="2">
    <source>
        <dbReference type="EMBL" id="MBW7571462.1"/>
    </source>
</evidence>
<accession>A0ABS7DJK1</accession>
<comment type="caution">
    <text evidence="2">The sequence shown here is derived from an EMBL/GenBank/DDBJ whole genome shotgun (WGS) entry which is preliminary data.</text>
</comment>
<dbReference type="Proteomes" id="UP000719942">
    <property type="component" value="Unassembled WGS sequence"/>
</dbReference>
<evidence type="ECO:0000259" key="1">
    <source>
        <dbReference type="Pfam" id="PF04127"/>
    </source>
</evidence>
<feature type="domain" description="DNA/pantothenate metabolism flavoprotein C-terminal" evidence="1">
    <location>
        <begin position="146"/>
        <end position="254"/>
    </location>
</feature>
<dbReference type="InterPro" id="IPR007085">
    <property type="entry name" value="DNA/pantothenate-metab_flavo_C"/>
</dbReference>
<gene>
    <name evidence="2" type="ORF">J5W02_01435</name>
</gene>
<dbReference type="InterPro" id="IPR035929">
    <property type="entry name" value="CoaB-like_sf"/>
</dbReference>
<dbReference type="RefSeq" id="WP_219963873.1">
    <property type="nucleotide sequence ID" value="NZ_JAGFNZ010000001.1"/>
</dbReference>
<organism evidence="2 3">
    <name type="scientific">Caproiciproducens faecalis</name>
    <dbReference type="NCBI Taxonomy" id="2820301"/>
    <lineage>
        <taxon>Bacteria</taxon>
        <taxon>Bacillati</taxon>
        <taxon>Bacillota</taxon>
        <taxon>Clostridia</taxon>
        <taxon>Eubacteriales</taxon>
        <taxon>Acutalibacteraceae</taxon>
        <taxon>Caproiciproducens</taxon>
    </lineage>
</organism>
<reference evidence="2 3" key="1">
    <citation type="submission" date="2021-03" db="EMBL/GenBank/DDBJ databases">
        <title>Caproiciproducens sp. nov. isolated from feces of cow.</title>
        <authorList>
            <person name="Choi J.-Y."/>
        </authorList>
    </citation>
    <scope>NUCLEOTIDE SEQUENCE [LARGE SCALE GENOMIC DNA]</scope>
    <source>
        <strain evidence="2 3">AGMB10547</strain>
    </source>
</reference>
<sequence length="261" mass="28430">MNFIVTAGGTRERIDAVRTIANEATGKLGSLIADELNSRLAGQEHTVYYLCGTGSCLPNTQDGNIRVIPIEGTDSLQETLIGLLKEKKISAVIHSMAVSDYKVSCVTTPEQIANALAEKFRSAAAPHTEKEWEQAVREAFFSSPISAKHKISSDLKHPALVLEKTPKIIGLIKDASPQTLLVGFKLLSGVSRKVLIDTAYHQLKKNRCTYVLANDMDSIEKGNHEGFLVDESGNYTAYSGKEQIAKGVADSVLKKLMEVKK</sequence>
<dbReference type="Pfam" id="PF04127">
    <property type="entry name" value="DFP"/>
    <property type="match status" value="2"/>
</dbReference>
<dbReference type="Gene3D" id="3.40.50.10300">
    <property type="entry name" value="CoaB-like"/>
    <property type="match status" value="1"/>
</dbReference>
<name>A0ABS7DJK1_9FIRM</name>
<dbReference type="GO" id="GO:0016874">
    <property type="term" value="F:ligase activity"/>
    <property type="evidence" value="ECO:0007669"/>
    <property type="project" value="UniProtKB-KW"/>
</dbReference>
<protein>
    <submittedName>
        <fullName evidence="2">Phosphopantothenate--cysteine ligase</fullName>
    </submittedName>
</protein>
<feature type="domain" description="DNA/pantothenate metabolism flavoprotein C-terminal" evidence="1">
    <location>
        <begin position="2"/>
        <end position="106"/>
    </location>
</feature>
<dbReference type="SUPFAM" id="SSF102645">
    <property type="entry name" value="CoaB-like"/>
    <property type="match status" value="1"/>
</dbReference>
<keyword evidence="3" id="KW-1185">Reference proteome</keyword>
<keyword evidence="2" id="KW-0436">Ligase</keyword>